<dbReference type="AlphaFoldDB" id="A0A7T0G022"/>
<evidence type="ECO:0000313" key="3">
    <source>
        <dbReference type="Proteomes" id="UP000594688"/>
    </source>
</evidence>
<name>A0A7T0G022_9BACT</name>
<reference evidence="2 3" key="1">
    <citation type="submission" date="2020-02" db="EMBL/GenBank/DDBJ databases">
        <title>Genomic and physiological characterization of two novel Nitrospinaceae genera.</title>
        <authorList>
            <person name="Mueller A.J."/>
            <person name="Jung M.-Y."/>
            <person name="Strachan C.R."/>
            <person name="Herbold C.W."/>
            <person name="Kirkegaard R.H."/>
            <person name="Daims H."/>
        </authorList>
    </citation>
    <scope>NUCLEOTIDE SEQUENCE [LARGE SCALE GENOMIC DNA]</scope>
    <source>
        <strain evidence="2">EB</strain>
    </source>
</reference>
<protein>
    <submittedName>
        <fullName evidence="2">Uncharacterized protein</fullName>
    </submittedName>
</protein>
<feature type="transmembrane region" description="Helical" evidence="1">
    <location>
        <begin position="7"/>
        <end position="29"/>
    </location>
</feature>
<dbReference type="Proteomes" id="UP000594688">
    <property type="component" value="Chromosome"/>
</dbReference>
<dbReference type="EMBL" id="CP048685">
    <property type="protein sequence ID" value="QPJ61381.1"/>
    <property type="molecule type" value="Genomic_DNA"/>
</dbReference>
<evidence type="ECO:0000313" key="2">
    <source>
        <dbReference type="EMBL" id="QPJ61381.1"/>
    </source>
</evidence>
<keyword evidence="1" id="KW-0472">Membrane</keyword>
<gene>
    <name evidence="2" type="ORF">G3M70_05555</name>
</gene>
<keyword evidence="1" id="KW-0812">Transmembrane</keyword>
<feature type="transmembrane region" description="Helical" evidence="1">
    <location>
        <begin position="35"/>
        <end position="53"/>
    </location>
</feature>
<accession>A0A7T0G022</accession>
<proteinExistence type="predicted"/>
<dbReference type="KEGG" id="nli:G3M70_05555"/>
<keyword evidence="1" id="KW-1133">Transmembrane helix</keyword>
<evidence type="ECO:0000256" key="1">
    <source>
        <dbReference type="SAM" id="Phobius"/>
    </source>
</evidence>
<organism evidence="2 3">
    <name type="scientific">Candidatus Nitronauta litoralis</name>
    <dbReference type="NCBI Taxonomy" id="2705533"/>
    <lineage>
        <taxon>Bacteria</taxon>
        <taxon>Pseudomonadati</taxon>
        <taxon>Nitrospinota/Tectimicrobiota group</taxon>
        <taxon>Nitrospinota</taxon>
        <taxon>Nitrospinia</taxon>
        <taxon>Nitrospinales</taxon>
        <taxon>Nitrospinaceae</taxon>
        <taxon>Candidatus Nitronauta</taxon>
    </lineage>
</organism>
<sequence length="74" mass="8025">MNFLKKLAQIILAASFIAILLISFEVVIFSRIEKLATYLGFILSVLFLLLSGGGGPPTGKSSKVNFQSYWLGGD</sequence>